<accession>A0A2G5DQW4</accession>
<dbReference type="SMART" id="SM00451">
    <property type="entry name" value="ZnF_U1"/>
    <property type="match status" value="2"/>
</dbReference>
<dbReference type="Gene3D" id="3.30.160.60">
    <property type="entry name" value="Classic Zinc Finger"/>
    <property type="match status" value="2"/>
</dbReference>
<evidence type="ECO:0000256" key="1">
    <source>
        <dbReference type="ARBA" id="ARBA00022723"/>
    </source>
</evidence>
<dbReference type="PANTHER" id="PTHR47487">
    <property type="entry name" value="OS06G0651300 PROTEIN-RELATED"/>
    <property type="match status" value="1"/>
</dbReference>
<reference evidence="6 7" key="1">
    <citation type="submission" date="2017-09" db="EMBL/GenBank/DDBJ databases">
        <title>WGS assembly of Aquilegia coerulea Goldsmith.</title>
        <authorList>
            <person name="Hodges S."/>
            <person name="Kramer E."/>
            <person name="Nordborg M."/>
            <person name="Tomkins J."/>
            <person name="Borevitz J."/>
            <person name="Derieg N."/>
            <person name="Yan J."/>
            <person name="Mihaltcheva S."/>
            <person name="Hayes R.D."/>
            <person name="Rokhsar D."/>
        </authorList>
    </citation>
    <scope>NUCLEOTIDE SEQUENCE [LARGE SCALE GENOMIC DNA]</scope>
    <source>
        <strain evidence="7">cv. Goldsmith</strain>
    </source>
</reference>
<evidence type="ECO:0000256" key="2">
    <source>
        <dbReference type="ARBA" id="ARBA00022771"/>
    </source>
</evidence>
<feature type="region of interest" description="Disordered" evidence="4">
    <location>
        <begin position="213"/>
        <end position="246"/>
    </location>
</feature>
<feature type="compositionally biased region" description="Basic and acidic residues" evidence="4">
    <location>
        <begin position="215"/>
        <end position="227"/>
    </location>
</feature>
<keyword evidence="2" id="KW-0863">Zinc-finger</keyword>
<sequence length="436" mass="49277">MDLGLSEKDSKLLVPASSGDNYFSQQAFRAGLITSELRRPELMINSDPLRESMQREWEKERIREQIIASEMMRRRELEAEVRRELAMERELALRRGDRFSLNSPILSSSSLWSEPRWSESKLSILPFEARTESGLSERLPFQRDPEAAKLAAKPITANLVGIKRKVSDVNGANVPNSSSSKKKAQDWSCALCQISATCEYGLTMHLKGRKHKAKEAKLNEEAAKNTEKSSLGKKSNDHSSKKNKKFAVQAKKKLITPDMKRQFSFWCEDCQVGCHSEIVMDNHCKGKKHIARLKELKQTDGFASSTIKACEAVHKKDDAFEEAIVDVKQDIGREMSEKEVETERPEVEENIVREVVEEQVTATETMESLVDEVAEADALKDGQQEATDIIDSLVVEKEVKIDGLEVKENIVREVCEEELEKGAQEEATESGEENIF</sequence>
<dbReference type="InParanoid" id="A0A2G5DQW4"/>
<dbReference type="Pfam" id="PF12171">
    <property type="entry name" value="zf-C2H2_jaz"/>
    <property type="match status" value="1"/>
</dbReference>
<dbReference type="InterPro" id="IPR036236">
    <property type="entry name" value="Znf_C2H2_sf"/>
</dbReference>
<proteinExistence type="predicted"/>
<dbReference type="AlphaFoldDB" id="A0A2G5DQW4"/>
<dbReference type="Pfam" id="PF12874">
    <property type="entry name" value="zf-met"/>
    <property type="match status" value="1"/>
</dbReference>
<dbReference type="SUPFAM" id="SSF57667">
    <property type="entry name" value="beta-beta-alpha zinc fingers"/>
    <property type="match status" value="2"/>
</dbReference>
<feature type="domain" description="U1-type" evidence="5">
    <location>
        <begin position="262"/>
        <end position="296"/>
    </location>
</feature>
<keyword evidence="1" id="KW-0479">Metal-binding</keyword>
<name>A0A2G5DQW4_AQUCA</name>
<protein>
    <recommendedName>
        <fullName evidence="5">U1-type domain-containing protein</fullName>
    </recommendedName>
</protein>
<feature type="domain" description="U1-type" evidence="5">
    <location>
        <begin position="184"/>
        <end position="218"/>
    </location>
</feature>
<dbReference type="STRING" id="218851.A0A2G5DQW4"/>
<keyword evidence="3" id="KW-0862">Zinc</keyword>
<dbReference type="OrthoDB" id="10009287at2759"/>
<dbReference type="FunCoup" id="A0A2G5DQW4">
    <property type="interactions" value="3"/>
</dbReference>
<dbReference type="GO" id="GO:0003676">
    <property type="term" value="F:nucleic acid binding"/>
    <property type="evidence" value="ECO:0007669"/>
    <property type="project" value="InterPro"/>
</dbReference>
<dbReference type="Proteomes" id="UP000230069">
    <property type="component" value="Unassembled WGS sequence"/>
</dbReference>
<evidence type="ECO:0000256" key="3">
    <source>
        <dbReference type="ARBA" id="ARBA00022833"/>
    </source>
</evidence>
<evidence type="ECO:0000313" key="7">
    <source>
        <dbReference type="Proteomes" id="UP000230069"/>
    </source>
</evidence>
<gene>
    <name evidence="6" type="ORF">AQUCO_01600262v1</name>
</gene>
<organism evidence="6 7">
    <name type="scientific">Aquilegia coerulea</name>
    <name type="common">Rocky mountain columbine</name>
    <dbReference type="NCBI Taxonomy" id="218851"/>
    <lineage>
        <taxon>Eukaryota</taxon>
        <taxon>Viridiplantae</taxon>
        <taxon>Streptophyta</taxon>
        <taxon>Embryophyta</taxon>
        <taxon>Tracheophyta</taxon>
        <taxon>Spermatophyta</taxon>
        <taxon>Magnoliopsida</taxon>
        <taxon>Ranunculales</taxon>
        <taxon>Ranunculaceae</taxon>
        <taxon>Thalictroideae</taxon>
        <taxon>Aquilegia</taxon>
    </lineage>
</organism>
<dbReference type="InterPro" id="IPR022755">
    <property type="entry name" value="Znf_C2H2_jaz"/>
</dbReference>
<evidence type="ECO:0000256" key="4">
    <source>
        <dbReference type="SAM" id="MobiDB-lite"/>
    </source>
</evidence>
<dbReference type="EMBL" id="KZ305033">
    <property type="protein sequence ID" value="PIA45889.1"/>
    <property type="molecule type" value="Genomic_DNA"/>
</dbReference>
<evidence type="ECO:0000313" key="6">
    <source>
        <dbReference type="EMBL" id="PIA45889.1"/>
    </source>
</evidence>
<dbReference type="GO" id="GO:0008270">
    <property type="term" value="F:zinc ion binding"/>
    <property type="evidence" value="ECO:0007669"/>
    <property type="project" value="UniProtKB-KW"/>
</dbReference>
<dbReference type="InterPro" id="IPR003604">
    <property type="entry name" value="Matrin/U1-like-C_Znf_C2H2"/>
</dbReference>
<evidence type="ECO:0000259" key="5">
    <source>
        <dbReference type="SMART" id="SM00451"/>
    </source>
</evidence>
<dbReference type="InterPro" id="IPR013087">
    <property type="entry name" value="Znf_C2H2_type"/>
</dbReference>
<dbReference type="PANTHER" id="PTHR47487:SF8">
    <property type="entry name" value="OS08G0270900 PROTEIN"/>
    <property type="match status" value="1"/>
</dbReference>
<keyword evidence="7" id="KW-1185">Reference proteome</keyword>